<protein>
    <submittedName>
        <fullName evidence="2">Uncharacterized protein</fullName>
    </submittedName>
</protein>
<dbReference type="Proteomes" id="UP001219355">
    <property type="component" value="Chromosome 1"/>
</dbReference>
<feature type="compositionally biased region" description="Basic and acidic residues" evidence="1">
    <location>
        <begin position="10"/>
        <end position="20"/>
    </location>
</feature>
<feature type="region of interest" description="Disordered" evidence="1">
    <location>
        <begin position="418"/>
        <end position="479"/>
    </location>
</feature>
<gene>
    <name evidence="2" type="ORF">PRK78_000573</name>
</gene>
<feature type="compositionally biased region" description="Basic and acidic residues" evidence="1">
    <location>
        <begin position="339"/>
        <end position="349"/>
    </location>
</feature>
<feature type="compositionally biased region" description="Basic and acidic residues" evidence="1">
    <location>
        <begin position="448"/>
        <end position="461"/>
    </location>
</feature>
<reference evidence="2" key="1">
    <citation type="submission" date="2023-03" db="EMBL/GenBank/DDBJ databases">
        <title>Emydomyces testavorans Genome Sequence.</title>
        <authorList>
            <person name="Hoyer L."/>
        </authorList>
    </citation>
    <scope>NUCLEOTIDE SEQUENCE</scope>
    <source>
        <strain evidence="2">16-2883</strain>
    </source>
</reference>
<feature type="compositionally biased region" description="Basic and acidic residues" evidence="1">
    <location>
        <begin position="223"/>
        <end position="235"/>
    </location>
</feature>
<feature type="region of interest" description="Disordered" evidence="1">
    <location>
        <begin position="517"/>
        <end position="545"/>
    </location>
</feature>
<evidence type="ECO:0000256" key="1">
    <source>
        <dbReference type="SAM" id="MobiDB-lite"/>
    </source>
</evidence>
<feature type="compositionally biased region" description="Basic and acidic residues" evidence="1">
    <location>
        <begin position="183"/>
        <end position="204"/>
    </location>
</feature>
<feature type="compositionally biased region" description="Basic and acidic residues" evidence="1">
    <location>
        <begin position="470"/>
        <end position="479"/>
    </location>
</feature>
<feature type="region of interest" description="Disordered" evidence="1">
    <location>
        <begin position="323"/>
        <end position="349"/>
    </location>
</feature>
<name>A0AAF0DBR5_9EURO</name>
<dbReference type="EMBL" id="CP120627">
    <property type="protein sequence ID" value="WEW55145.1"/>
    <property type="molecule type" value="Genomic_DNA"/>
</dbReference>
<proteinExistence type="predicted"/>
<feature type="region of interest" description="Disordered" evidence="1">
    <location>
        <begin position="1"/>
        <end position="109"/>
    </location>
</feature>
<sequence>MSNSNRHQRKLDERDTDSKPSPRRTGASHQKSDPFASRIPTLTPKNGEKPRLAFTQTRTLTGAFEATAGRSSASDNSKRSSRRYTVEGRERRPSAASPASLPSSPPGELLETYRRIGDAENLAEQVDHDEFNLLPGRDRVERMRNYSPSPGARARDMVEENYAGNTYGSGIVGPDAVADEELRRRLSQRETDDKRLGREREREQPVFSRARMGPKAALSTENLQRRNEEIQKEETQQEPLDQGINPPLNIPRNWGTRGRVTNDWLNRANREVQNDDMADEEEQHLSHDWENDVVDFTSLQVSDSPPVRSGFQYREDVHKPEPAVRPIFSKENIGNSPSKEPEYETQRDDVGKNSPVVIYRNTTYEKPRVVKKEDSQELLRRLARKESPSITNTPEAKVISKTPLNPKTPVVMGAWIDTPLPERTSNPPEETLNITKAPEEMPAGAGPERVEEKVEEKEESPPKMVRRKREPSVKLEKPNLPKSATAAVIEEVKAGKGNLAYGENTLEFLQELLDDTSTSSADSRASKTAEGANPKTLERAKSDGENEEVLIDRLNSKLHSLVQNINEAKAGLISLEDKAAKEAASLASQRSEHSRKNGPHTRKHGVCESCGVHDDGRRYLAIPVPRIWRRHPETRRRQLTRLGWTLIIFFIWQILEVAIDTYRYHPSFLNTPRYMASRNPEWPIAIPHTICRWLHLYSIWRPIRDAMFACVRFVGVSLGMWDPFYDDWMYGVEWYGENWIQRYNPHVYPEFFRREPLVQEQFRPHARWEPGGRGSGGVGVGADPDLSMDADAVLK</sequence>
<evidence type="ECO:0000313" key="3">
    <source>
        <dbReference type="Proteomes" id="UP001219355"/>
    </source>
</evidence>
<feature type="region of interest" description="Disordered" evidence="1">
    <location>
        <begin position="183"/>
        <end position="255"/>
    </location>
</feature>
<feature type="compositionally biased region" description="Gly residues" evidence="1">
    <location>
        <begin position="771"/>
        <end position="780"/>
    </location>
</feature>
<accession>A0AAF0DBR5</accession>
<feature type="region of interest" description="Disordered" evidence="1">
    <location>
        <begin position="584"/>
        <end position="605"/>
    </location>
</feature>
<evidence type="ECO:0000313" key="2">
    <source>
        <dbReference type="EMBL" id="WEW55145.1"/>
    </source>
</evidence>
<feature type="compositionally biased region" description="Low complexity" evidence="1">
    <location>
        <begin position="94"/>
        <end position="109"/>
    </location>
</feature>
<feature type="compositionally biased region" description="Low complexity" evidence="1">
    <location>
        <begin position="517"/>
        <end position="529"/>
    </location>
</feature>
<organism evidence="2 3">
    <name type="scientific">Emydomyces testavorans</name>
    <dbReference type="NCBI Taxonomy" id="2070801"/>
    <lineage>
        <taxon>Eukaryota</taxon>
        <taxon>Fungi</taxon>
        <taxon>Dikarya</taxon>
        <taxon>Ascomycota</taxon>
        <taxon>Pezizomycotina</taxon>
        <taxon>Eurotiomycetes</taxon>
        <taxon>Eurotiomycetidae</taxon>
        <taxon>Onygenales</taxon>
        <taxon>Nannizziopsiaceae</taxon>
        <taxon>Emydomyces</taxon>
    </lineage>
</organism>
<feature type="compositionally biased region" description="Basic and acidic residues" evidence="1">
    <location>
        <begin position="84"/>
        <end position="93"/>
    </location>
</feature>
<feature type="compositionally biased region" description="Basic and acidic residues" evidence="1">
    <location>
        <begin position="536"/>
        <end position="545"/>
    </location>
</feature>
<keyword evidence="3" id="KW-1185">Reference proteome</keyword>
<dbReference type="AlphaFoldDB" id="A0AAF0DBR5"/>
<feature type="compositionally biased region" description="Polar residues" evidence="1">
    <location>
        <begin position="423"/>
        <end position="434"/>
    </location>
</feature>
<feature type="region of interest" description="Disordered" evidence="1">
    <location>
        <begin position="766"/>
        <end position="795"/>
    </location>
</feature>